<evidence type="ECO:0000259" key="3">
    <source>
        <dbReference type="Pfam" id="PF13400"/>
    </source>
</evidence>
<feature type="region of interest" description="Disordered" evidence="1">
    <location>
        <begin position="111"/>
        <end position="200"/>
    </location>
</feature>
<proteinExistence type="predicted"/>
<comment type="caution">
    <text evidence="4">The sequence shown here is derived from an EMBL/GenBank/DDBJ whole genome shotgun (WGS) entry which is preliminary data.</text>
</comment>
<dbReference type="NCBIfam" id="TIGR03816">
    <property type="entry name" value="tadE_like_DECH"/>
    <property type="match status" value="1"/>
</dbReference>
<keyword evidence="2" id="KW-0472">Membrane</keyword>
<feature type="compositionally biased region" description="Pro residues" evidence="1">
    <location>
        <begin position="118"/>
        <end position="135"/>
    </location>
</feature>
<feature type="domain" description="Putative Flp pilus-assembly TadG-like N-terminal" evidence="3">
    <location>
        <begin position="17"/>
        <end position="63"/>
    </location>
</feature>
<evidence type="ECO:0000313" key="5">
    <source>
        <dbReference type="Proteomes" id="UP000621386"/>
    </source>
</evidence>
<dbReference type="InterPro" id="IPR021202">
    <property type="entry name" value="Rv3654c-like"/>
</dbReference>
<name>A0ABS1P3U0_9ACTN</name>
<keyword evidence="2" id="KW-0812">Transmembrane</keyword>
<sequence length="200" mass="20214">MGAAWRRRGRREDFDRGSATVWSLGAIAVLCVVFGAVLALGHAVVVRHRAAGGADLAALAAADHWSEGGSAACARAERLAAAQGVRLVRCAIVGDTSEVAAVAGRGPFTAEVRARAGPPGPVPPRPDRPSPPAPASPLLASPLSVSPPSAYPLRDSPPSDSPPRAFPPLPLPLPASPLPALPPRAPLPSASPREPPAAAP</sequence>
<reference evidence="4 5" key="1">
    <citation type="submission" date="2021-01" db="EMBL/GenBank/DDBJ databases">
        <title>WGS of actinomycetes isolated from Thailand.</title>
        <authorList>
            <person name="Thawai C."/>
        </authorList>
    </citation>
    <scope>NUCLEOTIDE SEQUENCE [LARGE SCALE GENOMIC DNA]</scope>
    <source>
        <strain evidence="4 5">CH5-8</strain>
    </source>
</reference>
<evidence type="ECO:0000256" key="2">
    <source>
        <dbReference type="SAM" id="Phobius"/>
    </source>
</evidence>
<keyword evidence="5" id="KW-1185">Reference proteome</keyword>
<feature type="transmembrane region" description="Helical" evidence="2">
    <location>
        <begin position="21"/>
        <end position="41"/>
    </location>
</feature>
<dbReference type="InterPro" id="IPR028087">
    <property type="entry name" value="Tad_N"/>
</dbReference>
<dbReference type="Proteomes" id="UP000621386">
    <property type="component" value="Unassembled WGS sequence"/>
</dbReference>
<accession>A0ABS1P3U0</accession>
<keyword evidence="2" id="KW-1133">Transmembrane helix</keyword>
<dbReference type="EMBL" id="JAERRH010000007">
    <property type="protein sequence ID" value="MBL1107033.1"/>
    <property type="molecule type" value="Genomic_DNA"/>
</dbReference>
<organism evidence="4 5">
    <name type="scientific">Streptomyces musisoli</name>
    <dbReference type="NCBI Taxonomy" id="2802280"/>
    <lineage>
        <taxon>Bacteria</taxon>
        <taxon>Bacillati</taxon>
        <taxon>Actinomycetota</taxon>
        <taxon>Actinomycetes</taxon>
        <taxon>Kitasatosporales</taxon>
        <taxon>Streptomycetaceae</taxon>
        <taxon>Streptomyces</taxon>
    </lineage>
</organism>
<protein>
    <submittedName>
        <fullName evidence="4">Flp pilus-assembly TadE/G-like family protein</fullName>
    </submittedName>
</protein>
<feature type="compositionally biased region" description="Low complexity" evidence="1">
    <location>
        <begin position="136"/>
        <end position="158"/>
    </location>
</feature>
<evidence type="ECO:0000256" key="1">
    <source>
        <dbReference type="SAM" id="MobiDB-lite"/>
    </source>
</evidence>
<gene>
    <name evidence="4" type="ORF">JK361_20905</name>
</gene>
<feature type="compositionally biased region" description="Pro residues" evidence="1">
    <location>
        <begin position="159"/>
        <end position="186"/>
    </location>
</feature>
<dbReference type="Pfam" id="PF13400">
    <property type="entry name" value="Tad"/>
    <property type="match status" value="1"/>
</dbReference>
<evidence type="ECO:0000313" key="4">
    <source>
        <dbReference type="EMBL" id="MBL1107033.1"/>
    </source>
</evidence>